<keyword evidence="5" id="KW-1185">Reference proteome</keyword>
<gene>
    <name evidence="4" type="ORF">NP493_320g02009</name>
</gene>
<feature type="chain" id="PRO_5042113244" description="Peritrophic membrane chitin binding protein" evidence="3">
    <location>
        <begin position="25"/>
        <end position="434"/>
    </location>
</feature>
<dbReference type="InterPro" id="IPR052740">
    <property type="entry name" value="CE4"/>
</dbReference>
<feature type="compositionally biased region" description="Basic and acidic residues" evidence="1">
    <location>
        <begin position="35"/>
        <end position="44"/>
    </location>
</feature>
<keyword evidence="2" id="KW-1133">Transmembrane helix</keyword>
<dbReference type="Gene3D" id="3.20.20.370">
    <property type="entry name" value="Glycoside hydrolase/deacetylase"/>
    <property type="match status" value="1"/>
</dbReference>
<dbReference type="Proteomes" id="UP001209878">
    <property type="component" value="Unassembled WGS sequence"/>
</dbReference>
<accession>A0AAD9L5F6</accession>
<proteinExistence type="predicted"/>
<feature type="region of interest" description="Disordered" evidence="1">
    <location>
        <begin position="23"/>
        <end position="52"/>
    </location>
</feature>
<comment type="caution">
    <text evidence="4">The sequence shown here is derived from an EMBL/GenBank/DDBJ whole genome shotgun (WGS) entry which is preliminary data.</text>
</comment>
<protein>
    <recommendedName>
        <fullName evidence="6">Peritrophic membrane chitin binding protein</fullName>
    </recommendedName>
</protein>
<reference evidence="4" key="1">
    <citation type="journal article" date="2023" name="Mol. Biol. Evol.">
        <title>Third-Generation Sequencing Reveals the Adaptive Role of the Epigenome in Three Deep-Sea Polychaetes.</title>
        <authorList>
            <person name="Perez M."/>
            <person name="Aroh O."/>
            <person name="Sun Y."/>
            <person name="Lan Y."/>
            <person name="Juniper S.K."/>
            <person name="Young C.R."/>
            <person name="Angers B."/>
            <person name="Qian P.Y."/>
        </authorList>
    </citation>
    <scope>NUCLEOTIDE SEQUENCE</scope>
    <source>
        <strain evidence="4">R07B-5</strain>
    </source>
</reference>
<dbReference type="PANTHER" id="PTHR45985:SF8">
    <property type="entry name" value="CHITIN DEACETYLASE-LIKE 9, ISOFORM A"/>
    <property type="match status" value="1"/>
</dbReference>
<dbReference type="EMBL" id="JAODUO010000319">
    <property type="protein sequence ID" value="KAK2183212.1"/>
    <property type="molecule type" value="Genomic_DNA"/>
</dbReference>
<feature type="signal peptide" evidence="3">
    <location>
        <begin position="1"/>
        <end position="24"/>
    </location>
</feature>
<evidence type="ECO:0000256" key="1">
    <source>
        <dbReference type="SAM" id="MobiDB-lite"/>
    </source>
</evidence>
<keyword evidence="2" id="KW-0812">Transmembrane</keyword>
<keyword evidence="2" id="KW-0472">Membrane</keyword>
<dbReference type="InterPro" id="IPR011330">
    <property type="entry name" value="Glyco_hydro/deAcase_b/a-brl"/>
</dbReference>
<organism evidence="4 5">
    <name type="scientific">Ridgeia piscesae</name>
    <name type="common">Tubeworm</name>
    <dbReference type="NCBI Taxonomy" id="27915"/>
    <lineage>
        <taxon>Eukaryota</taxon>
        <taxon>Metazoa</taxon>
        <taxon>Spiralia</taxon>
        <taxon>Lophotrochozoa</taxon>
        <taxon>Annelida</taxon>
        <taxon>Polychaeta</taxon>
        <taxon>Sedentaria</taxon>
        <taxon>Canalipalpata</taxon>
        <taxon>Sabellida</taxon>
        <taxon>Siboglinidae</taxon>
        <taxon>Ridgeia</taxon>
    </lineage>
</organism>
<evidence type="ECO:0000256" key="2">
    <source>
        <dbReference type="SAM" id="Phobius"/>
    </source>
</evidence>
<evidence type="ECO:0008006" key="6">
    <source>
        <dbReference type="Google" id="ProtNLM"/>
    </source>
</evidence>
<dbReference type="GO" id="GO:0005975">
    <property type="term" value="P:carbohydrate metabolic process"/>
    <property type="evidence" value="ECO:0007669"/>
    <property type="project" value="InterPro"/>
</dbReference>
<dbReference type="AlphaFoldDB" id="A0AAD9L5F6"/>
<evidence type="ECO:0000313" key="4">
    <source>
        <dbReference type="EMBL" id="KAK2183212.1"/>
    </source>
</evidence>
<keyword evidence="3" id="KW-0732">Signal</keyword>
<sequence length="434" mass="49003">MDLRRSSLALLLLVTVLSLGDVDGANKPKTTTTPESEHEKEKETTPVPTRAPEPLPVCDGSCSLPHCYCNSTQIPGGLSPADTPQMVLFTFNDPVTEKVRKDLIEIFPDKILNPHTECPITITVFAVGSGTDYCSVHKMYVRGHEIASGGMNRTGMTEHWTKLEWDNQLGAAATELTDKAYLPGNHVRGARAPLQKPGGDEMFSMLYDKGFMYDSTLLAGPRELGAEVLLPWPVTLDVPYYPRFQCLTPKCPERSFPGLWEVPLVRLVNPELGRHCAYLDDCLVTMKKPDDVYQFLYRNFHQHYESNRSPMIINLATKTIRNRIAVQGLQQFISKLTSDEHDDTWIVSVQEAIEWMQSPTPLSLLAESDLFTCEDRNYHHCESALDSESGGRKSRPPSPFRSILFVDQLWLMQSAFLFFAYLAVLRYDRLLDKK</sequence>
<evidence type="ECO:0000313" key="5">
    <source>
        <dbReference type="Proteomes" id="UP001209878"/>
    </source>
</evidence>
<evidence type="ECO:0000256" key="3">
    <source>
        <dbReference type="SAM" id="SignalP"/>
    </source>
</evidence>
<feature type="transmembrane region" description="Helical" evidence="2">
    <location>
        <begin position="409"/>
        <end position="427"/>
    </location>
</feature>
<dbReference type="PANTHER" id="PTHR45985">
    <property type="match status" value="1"/>
</dbReference>
<name>A0AAD9L5F6_RIDPI</name>
<dbReference type="SUPFAM" id="SSF88713">
    <property type="entry name" value="Glycoside hydrolase/deacetylase"/>
    <property type="match status" value="1"/>
</dbReference>